<name>A0A5E4M5N7_9HEMI</name>
<gene>
    <name evidence="3" type="ORF">CINCED_3A024764</name>
</gene>
<sequence length="719" mass="82257">MKDDMDLGTTKSTRRALKNLGVRMFIPHVLAMKALYDSRLYPVPFLTTIKNYVMHKSGQTCAGTDERMCKSYTPEQRILMSSILHMEFPRLLKKLDYCLSPRIPDKPLVYKTFEKRKPADKSYVSPYMEPIPLPTPWSEIQEIKWHNVNVKLQRARKVKKNVNAQLQHQMQMDVEKKTILRMGITYPKHPLKKLFYNPPIIEKFKEETAQQKNDMSVTTAEKKAARNKKTLTGGDRNAIRPGADDGGQLPSTKMVTLDVNTVHDRGGNPTAPRYSVVQPSPMAVHSSERVSPDGGGRSDEKDKYGEKPYGWLKTDQGGSRMSLGSSAESLPVENANKPQAVIDLDSLIKSSNNVLQHDCNHLTTMNEWNEENDEPVTTEKPKPVSYQKEMRPVMNGPEKTIWQMFEKHRGAKSLSGRRLTLEENARRPRSLQADRYSAETVVTDVTVDGFCQNEFEITSMMVAFPRTPPASTLPPDDEDNSEIEDFGDDGVRGEKKTGEPIDKKSSVYGFPLEENRGNNEPDPEDPMYADNNLNADYNLNDNDLNAGETIEQVLAELRKLPPWKQLKAVLKFLAVLGDPVAGFQELMLLKKLRRWYEKRINVDRHLTPKINDRLIKKSMAVWKCDRPKISNVKVPIMPIDRNDKITWDSVHSTEKLLRETKSQYTTKMKHMAINNAREIYSTTNNEYYTGRLSNHFKQTFYDYFPAKEDDCLFSYPAPS</sequence>
<feature type="compositionally biased region" description="Acidic residues" evidence="1">
    <location>
        <begin position="475"/>
        <end position="488"/>
    </location>
</feature>
<accession>A0A5E4M5N7</accession>
<evidence type="ECO:0000313" key="4">
    <source>
        <dbReference type="Proteomes" id="UP000325440"/>
    </source>
</evidence>
<dbReference type="InterPro" id="IPR031936">
    <property type="entry name" value="DUF4771"/>
</dbReference>
<protein>
    <recommendedName>
        <fullName evidence="2">DUF4771 domain-containing protein</fullName>
    </recommendedName>
</protein>
<feature type="domain" description="DUF4771" evidence="2">
    <location>
        <begin position="630"/>
        <end position="710"/>
    </location>
</feature>
<reference evidence="3 4" key="1">
    <citation type="submission" date="2019-08" db="EMBL/GenBank/DDBJ databases">
        <authorList>
            <person name="Alioto T."/>
            <person name="Alioto T."/>
            <person name="Gomez Garrido J."/>
        </authorList>
    </citation>
    <scope>NUCLEOTIDE SEQUENCE [LARGE SCALE GENOMIC DNA]</scope>
</reference>
<dbReference type="EMBL" id="CABPRJ010000021">
    <property type="protein sequence ID" value="VVC25842.1"/>
    <property type="molecule type" value="Genomic_DNA"/>
</dbReference>
<evidence type="ECO:0000256" key="1">
    <source>
        <dbReference type="SAM" id="MobiDB-lite"/>
    </source>
</evidence>
<organism evidence="3 4">
    <name type="scientific">Cinara cedri</name>
    <dbReference type="NCBI Taxonomy" id="506608"/>
    <lineage>
        <taxon>Eukaryota</taxon>
        <taxon>Metazoa</taxon>
        <taxon>Ecdysozoa</taxon>
        <taxon>Arthropoda</taxon>
        <taxon>Hexapoda</taxon>
        <taxon>Insecta</taxon>
        <taxon>Pterygota</taxon>
        <taxon>Neoptera</taxon>
        <taxon>Paraneoptera</taxon>
        <taxon>Hemiptera</taxon>
        <taxon>Sternorrhyncha</taxon>
        <taxon>Aphidomorpha</taxon>
        <taxon>Aphidoidea</taxon>
        <taxon>Aphididae</taxon>
        <taxon>Lachninae</taxon>
        <taxon>Cinara</taxon>
    </lineage>
</organism>
<feature type="region of interest" description="Disordered" evidence="1">
    <location>
        <begin position="466"/>
        <end position="529"/>
    </location>
</feature>
<dbReference type="AlphaFoldDB" id="A0A5E4M5N7"/>
<dbReference type="Pfam" id="PF15995">
    <property type="entry name" value="DUF4771"/>
    <property type="match status" value="1"/>
</dbReference>
<dbReference type="Proteomes" id="UP000325440">
    <property type="component" value="Unassembled WGS sequence"/>
</dbReference>
<keyword evidence="4" id="KW-1185">Reference proteome</keyword>
<feature type="compositionally biased region" description="Polar residues" evidence="1">
    <location>
        <begin position="316"/>
        <end position="326"/>
    </location>
</feature>
<dbReference type="OrthoDB" id="6613664at2759"/>
<feature type="compositionally biased region" description="Basic and acidic residues" evidence="1">
    <location>
        <begin position="489"/>
        <end position="505"/>
    </location>
</feature>
<feature type="compositionally biased region" description="Basic and acidic residues" evidence="1">
    <location>
        <begin position="286"/>
        <end position="306"/>
    </location>
</feature>
<feature type="region of interest" description="Disordered" evidence="1">
    <location>
        <begin position="212"/>
        <end position="326"/>
    </location>
</feature>
<proteinExistence type="predicted"/>
<evidence type="ECO:0000259" key="2">
    <source>
        <dbReference type="Pfam" id="PF15995"/>
    </source>
</evidence>
<evidence type="ECO:0000313" key="3">
    <source>
        <dbReference type="EMBL" id="VVC25842.1"/>
    </source>
</evidence>
<dbReference type="PANTHER" id="PTHR41967">
    <property type="entry name" value="FI19406P1-RELATED"/>
    <property type="match status" value="1"/>
</dbReference>
<dbReference type="PANTHER" id="PTHR41967:SF6">
    <property type="entry name" value="FI19406P1-RELATED"/>
    <property type="match status" value="1"/>
</dbReference>